<keyword evidence="3 6" id="KW-0812">Transmembrane</keyword>
<gene>
    <name evidence="7" type="ORF">DWB68_01385</name>
</gene>
<feature type="transmembrane region" description="Helical" evidence="6">
    <location>
        <begin position="240"/>
        <end position="259"/>
    </location>
</feature>
<comment type="subcellular location">
    <subcellularLocation>
        <location evidence="1">Cell membrane</location>
        <topology evidence="1">Multi-pass membrane protein</topology>
    </subcellularLocation>
</comment>
<dbReference type="RefSeq" id="WP_119423344.1">
    <property type="nucleotide sequence ID" value="NZ_QQXK01000002.1"/>
</dbReference>
<dbReference type="InterPro" id="IPR002293">
    <property type="entry name" value="AA/rel_permease1"/>
</dbReference>
<evidence type="ECO:0000256" key="6">
    <source>
        <dbReference type="SAM" id="Phobius"/>
    </source>
</evidence>
<dbReference type="EMBL" id="QQXK01000002">
    <property type="protein sequence ID" value="RII43585.1"/>
    <property type="molecule type" value="Genomic_DNA"/>
</dbReference>
<keyword evidence="2" id="KW-1003">Cell membrane</keyword>
<dbReference type="PIRSF" id="PIRSF006060">
    <property type="entry name" value="AA_transporter"/>
    <property type="match status" value="1"/>
</dbReference>
<evidence type="ECO:0000313" key="7">
    <source>
        <dbReference type="EMBL" id="RII43585.1"/>
    </source>
</evidence>
<protein>
    <submittedName>
        <fullName evidence="7">Amino acid permease</fullName>
    </submittedName>
</protein>
<feature type="transmembrane region" description="Helical" evidence="6">
    <location>
        <begin position="279"/>
        <end position="304"/>
    </location>
</feature>
<evidence type="ECO:0000256" key="3">
    <source>
        <dbReference type="ARBA" id="ARBA00022692"/>
    </source>
</evidence>
<comment type="caution">
    <text evidence="7">The sequence shown here is derived from an EMBL/GenBank/DDBJ whole genome shotgun (WGS) entry which is preliminary data.</text>
</comment>
<feature type="transmembrane region" description="Helical" evidence="6">
    <location>
        <begin position="100"/>
        <end position="124"/>
    </location>
</feature>
<dbReference type="PANTHER" id="PTHR42770">
    <property type="entry name" value="AMINO ACID TRANSPORTER-RELATED"/>
    <property type="match status" value="1"/>
</dbReference>
<feature type="transmembrane region" description="Helical" evidence="6">
    <location>
        <begin position="397"/>
        <end position="415"/>
    </location>
</feature>
<dbReference type="GO" id="GO:0022857">
    <property type="term" value="F:transmembrane transporter activity"/>
    <property type="evidence" value="ECO:0007669"/>
    <property type="project" value="InterPro"/>
</dbReference>
<evidence type="ECO:0000256" key="4">
    <source>
        <dbReference type="ARBA" id="ARBA00022989"/>
    </source>
</evidence>
<evidence type="ECO:0000256" key="2">
    <source>
        <dbReference type="ARBA" id="ARBA00022475"/>
    </source>
</evidence>
<feature type="transmembrane region" description="Helical" evidence="6">
    <location>
        <begin position="26"/>
        <end position="46"/>
    </location>
</feature>
<dbReference type="GO" id="GO:0005886">
    <property type="term" value="C:plasma membrane"/>
    <property type="evidence" value="ECO:0007669"/>
    <property type="project" value="UniProtKB-SubCell"/>
</dbReference>
<feature type="transmembrane region" description="Helical" evidence="6">
    <location>
        <begin position="421"/>
        <end position="439"/>
    </location>
</feature>
<feature type="transmembrane region" description="Helical" evidence="6">
    <location>
        <begin position="199"/>
        <end position="220"/>
    </location>
</feature>
<keyword evidence="8" id="KW-1185">Reference proteome</keyword>
<organism evidence="7 8">
    <name type="scientific">Galactobacter valiniphilus</name>
    <dbReference type="NCBI Taxonomy" id="2676122"/>
    <lineage>
        <taxon>Bacteria</taxon>
        <taxon>Bacillati</taxon>
        <taxon>Actinomycetota</taxon>
        <taxon>Actinomycetes</taxon>
        <taxon>Micrococcales</taxon>
        <taxon>Micrococcaceae</taxon>
        <taxon>Galactobacter</taxon>
    </lineage>
</organism>
<name>A0A399JDE8_9MICC</name>
<sequence>MKTQTPGTAAGTNATQLKRVLGTPSLTMFGLVYMVPLTVFTTYGLVTVSTGGRVAAAYIVTLVAMLFTARSYARMAGAYPLAGSAYVYTQRTFGPETGFLVGWALMLDYLFLPMVNYLVIGIYLNVAIPAIPAAVWVLVCIALVTVLNIVGITSVNRTNLVLIAAQAIFVVVFIVFTIAAMNGQAIDIMAPFRGDGSEAAGSAGALMGGAAILCLSFLGFDAVSTLAEEAKDAERTVPKAIMIVTLAAGVIFVLLSWLAQVAHKSTQFADPDSAATEVMTAVGGTFLATLFTACYVAGALGSALTSQASVARILYSMGRDGVLPKPIFGRLNERFKSPATATLVVSAVSLLALVVDLAFIISVVSFGALIAFTFVNLSVIKHFYFDRQERATAWQHVNNGLLPLIGVALTVWLWTSLTPTTFAAGGLWVLLGAVVLAIVTKGFRQRAPMLDLKES</sequence>
<dbReference type="InterPro" id="IPR050367">
    <property type="entry name" value="APC_superfamily"/>
</dbReference>
<feature type="transmembrane region" description="Helical" evidence="6">
    <location>
        <begin position="130"/>
        <end position="153"/>
    </location>
</feature>
<evidence type="ECO:0000256" key="1">
    <source>
        <dbReference type="ARBA" id="ARBA00004651"/>
    </source>
</evidence>
<keyword evidence="4 6" id="KW-1133">Transmembrane helix</keyword>
<dbReference type="Proteomes" id="UP000265419">
    <property type="component" value="Unassembled WGS sequence"/>
</dbReference>
<keyword evidence="5 6" id="KW-0472">Membrane</keyword>
<accession>A0A399JDE8</accession>
<dbReference type="AlphaFoldDB" id="A0A399JDE8"/>
<feature type="transmembrane region" description="Helical" evidence="6">
    <location>
        <begin position="339"/>
        <end position="360"/>
    </location>
</feature>
<feature type="transmembrane region" description="Helical" evidence="6">
    <location>
        <begin position="366"/>
        <end position="385"/>
    </location>
</feature>
<evidence type="ECO:0000313" key="8">
    <source>
        <dbReference type="Proteomes" id="UP000265419"/>
    </source>
</evidence>
<dbReference type="Pfam" id="PF13520">
    <property type="entry name" value="AA_permease_2"/>
    <property type="match status" value="1"/>
</dbReference>
<reference evidence="7 8" key="1">
    <citation type="submission" date="2018-07" db="EMBL/GenBank/DDBJ databases">
        <title>Arthrobacter sp. nov., isolated from raw cow's milk with high bacterial count.</title>
        <authorList>
            <person name="Hahne J."/>
            <person name="Isele D."/>
            <person name="Lipski A."/>
        </authorList>
    </citation>
    <scope>NUCLEOTIDE SEQUENCE [LARGE SCALE GENOMIC DNA]</scope>
    <source>
        <strain evidence="7 8">JZ R-35</strain>
    </source>
</reference>
<feature type="transmembrane region" description="Helical" evidence="6">
    <location>
        <begin position="52"/>
        <end position="69"/>
    </location>
</feature>
<feature type="transmembrane region" description="Helical" evidence="6">
    <location>
        <begin position="160"/>
        <end position="179"/>
    </location>
</feature>
<dbReference type="PANTHER" id="PTHR42770:SF8">
    <property type="entry name" value="PUTRESCINE IMPORTER PUUP"/>
    <property type="match status" value="1"/>
</dbReference>
<proteinExistence type="predicted"/>
<evidence type="ECO:0000256" key="5">
    <source>
        <dbReference type="ARBA" id="ARBA00023136"/>
    </source>
</evidence>
<dbReference type="Gene3D" id="1.20.1740.10">
    <property type="entry name" value="Amino acid/polyamine transporter I"/>
    <property type="match status" value="1"/>
</dbReference>